<evidence type="ECO:0000259" key="11">
    <source>
        <dbReference type="SMART" id="SM00065"/>
    </source>
</evidence>
<evidence type="ECO:0000256" key="10">
    <source>
        <dbReference type="ARBA" id="ARBA00023012"/>
    </source>
</evidence>
<keyword evidence="4" id="KW-0597">Phosphoprotein</keyword>
<evidence type="ECO:0000256" key="4">
    <source>
        <dbReference type="ARBA" id="ARBA00022553"/>
    </source>
</evidence>
<evidence type="ECO:0000256" key="7">
    <source>
        <dbReference type="ARBA" id="ARBA00022777"/>
    </source>
</evidence>
<evidence type="ECO:0000256" key="3">
    <source>
        <dbReference type="ARBA" id="ARBA00022490"/>
    </source>
</evidence>
<dbReference type="GO" id="GO:0020037">
    <property type="term" value="F:heme binding"/>
    <property type="evidence" value="ECO:0007669"/>
    <property type="project" value="UniProtKB-ARBA"/>
</dbReference>
<evidence type="ECO:0000313" key="12">
    <source>
        <dbReference type="EMBL" id="PJJ65248.1"/>
    </source>
</evidence>
<comment type="caution">
    <text evidence="12">The sequence shown here is derived from an EMBL/GenBank/DDBJ whole genome shotgun (WGS) entry which is preliminary data.</text>
</comment>
<dbReference type="InterPro" id="IPR011712">
    <property type="entry name" value="Sig_transdc_His_kin_sub3_dim/P"/>
</dbReference>
<evidence type="ECO:0000256" key="5">
    <source>
        <dbReference type="ARBA" id="ARBA00022679"/>
    </source>
</evidence>
<dbReference type="Gene3D" id="3.30.565.10">
    <property type="entry name" value="Histidine kinase-like ATPase, C-terminal domain"/>
    <property type="match status" value="1"/>
</dbReference>
<keyword evidence="6" id="KW-0479">Metal-binding</keyword>
<organism evidence="12 13">
    <name type="scientific">Compostimonas suwonensis</name>
    <dbReference type="NCBI Taxonomy" id="1048394"/>
    <lineage>
        <taxon>Bacteria</taxon>
        <taxon>Bacillati</taxon>
        <taxon>Actinomycetota</taxon>
        <taxon>Actinomycetes</taxon>
        <taxon>Micrococcales</taxon>
        <taxon>Microbacteriaceae</taxon>
        <taxon>Compostimonas</taxon>
    </lineage>
</organism>
<dbReference type="GO" id="GO:0019825">
    <property type="term" value="F:oxygen binding"/>
    <property type="evidence" value="ECO:0007669"/>
    <property type="project" value="UniProtKB-ARBA"/>
</dbReference>
<dbReference type="SMART" id="SM00065">
    <property type="entry name" value="GAF"/>
    <property type="match status" value="2"/>
</dbReference>
<feature type="domain" description="GAF" evidence="11">
    <location>
        <begin position="52"/>
        <end position="198"/>
    </location>
</feature>
<gene>
    <name evidence="12" type="ORF">CLV54_0277</name>
</gene>
<dbReference type="InterPro" id="IPR003018">
    <property type="entry name" value="GAF"/>
</dbReference>
<dbReference type="RefSeq" id="WP_100343166.1">
    <property type="nucleotide sequence ID" value="NZ_PGFB01000001.1"/>
</dbReference>
<dbReference type="FunFam" id="3.30.450.40:FF:000052">
    <property type="entry name" value="Oxygen sensor histidine kinase response regulator DevS/DosS"/>
    <property type="match status" value="1"/>
</dbReference>
<keyword evidence="9" id="KW-0408">Iron</keyword>
<proteinExistence type="predicted"/>
<evidence type="ECO:0000256" key="2">
    <source>
        <dbReference type="ARBA" id="ARBA00001971"/>
    </source>
</evidence>
<dbReference type="GO" id="GO:0019826">
    <property type="term" value="F:oxygen sensor activity"/>
    <property type="evidence" value="ECO:0007669"/>
    <property type="project" value="UniProtKB-ARBA"/>
</dbReference>
<dbReference type="SUPFAM" id="SSF55781">
    <property type="entry name" value="GAF domain-like"/>
    <property type="match status" value="2"/>
</dbReference>
<dbReference type="GO" id="GO:0070025">
    <property type="term" value="F:carbon monoxide binding"/>
    <property type="evidence" value="ECO:0007669"/>
    <property type="project" value="UniProtKB-ARBA"/>
</dbReference>
<evidence type="ECO:0000256" key="9">
    <source>
        <dbReference type="ARBA" id="ARBA00023004"/>
    </source>
</evidence>
<dbReference type="InterPro" id="IPR029016">
    <property type="entry name" value="GAF-like_dom_sf"/>
</dbReference>
<evidence type="ECO:0000256" key="1">
    <source>
        <dbReference type="ARBA" id="ARBA00001946"/>
    </source>
</evidence>
<dbReference type="PANTHER" id="PTHR24421">
    <property type="entry name" value="NITRATE/NITRITE SENSOR PROTEIN NARX-RELATED"/>
    <property type="match status" value="1"/>
</dbReference>
<protein>
    <submittedName>
        <fullName evidence="12">GAF domain-containing protein</fullName>
    </submittedName>
</protein>
<dbReference type="InterPro" id="IPR036890">
    <property type="entry name" value="HATPase_C_sf"/>
</dbReference>
<dbReference type="GO" id="GO:0070026">
    <property type="term" value="F:nitric oxide binding"/>
    <property type="evidence" value="ECO:0007669"/>
    <property type="project" value="UniProtKB-ARBA"/>
</dbReference>
<dbReference type="PANTHER" id="PTHR24421:SF56">
    <property type="entry name" value="OXYGEN SENSOR HISTIDINE KINASE RESPONSE REGULATOR DOST"/>
    <property type="match status" value="1"/>
</dbReference>
<dbReference type="Gene3D" id="3.30.450.40">
    <property type="match status" value="2"/>
</dbReference>
<dbReference type="GO" id="GO:0000155">
    <property type="term" value="F:phosphorelay sensor kinase activity"/>
    <property type="evidence" value="ECO:0007669"/>
    <property type="project" value="InterPro"/>
</dbReference>
<evidence type="ECO:0000256" key="8">
    <source>
        <dbReference type="ARBA" id="ARBA00022842"/>
    </source>
</evidence>
<name>A0A2M9C400_9MICO</name>
<dbReference type="Pfam" id="PF13185">
    <property type="entry name" value="GAF_2"/>
    <property type="match status" value="2"/>
</dbReference>
<dbReference type="GO" id="GO:0070483">
    <property type="term" value="P:detection of hypoxia"/>
    <property type="evidence" value="ECO:0007669"/>
    <property type="project" value="UniProtKB-ARBA"/>
</dbReference>
<reference evidence="12 13" key="1">
    <citation type="submission" date="2017-11" db="EMBL/GenBank/DDBJ databases">
        <title>Genomic Encyclopedia of Archaeal and Bacterial Type Strains, Phase II (KMG-II): From Individual Species to Whole Genera.</title>
        <authorList>
            <person name="Goeker M."/>
        </authorList>
    </citation>
    <scope>NUCLEOTIDE SEQUENCE [LARGE SCALE GENOMIC DNA]</scope>
    <source>
        <strain evidence="12 13">DSM 25625</strain>
    </source>
</reference>
<comment type="cofactor">
    <cofactor evidence="1">
        <name>Mg(2+)</name>
        <dbReference type="ChEBI" id="CHEBI:18420"/>
    </cofactor>
</comment>
<dbReference type="CDD" id="cd16917">
    <property type="entry name" value="HATPase_UhpB-NarQ-NarX-like"/>
    <property type="match status" value="1"/>
</dbReference>
<dbReference type="Proteomes" id="UP000230161">
    <property type="component" value="Unassembled WGS sequence"/>
</dbReference>
<dbReference type="AlphaFoldDB" id="A0A2M9C400"/>
<dbReference type="SUPFAM" id="SSF55874">
    <property type="entry name" value="ATPase domain of HSP90 chaperone/DNA topoisomerase II/histidine kinase"/>
    <property type="match status" value="1"/>
</dbReference>
<accession>A0A2M9C400</accession>
<dbReference type="GO" id="GO:0046983">
    <property type="term" value="F:protein dimerization activity"/>
    <property type="evidence" value="ECO:0007669"/>
    <property type="project" value="InterPro"/>
</dbReference>
<feature type="domain" description="GAF" evidence="11">
    <location>
        <begin position="218"/>
        <end position="361"/>
    </location>
</feature>
<keyword evidence="7" id="KW-0418">Kinase</keyword>
<evidence type="ECO:0000313" key="13">
    <source>
        <dbReference type="Proteomes" id="UP000230161"/>
    </source>
</evidence>
<keyword evidence="3" id="KW-0963">Cytoplasm</keyword>
<keyword evidence="5" id="KW-0808">Transferase</keyword>
<dbReference type="Pfam" id="PF07730">
    <property type="entry name" value="HisKA_3"/>
    <property type="match status" value="1"/>
</dbReference>
<dbReference type="EMBL" id="PGFB01000001">
    <property type="protein sequence ID" value="PJJ65248.1"/>
    <property type="molecule type" value="Genomic_DNA"/>
</dbReference>
<dbReference type="OrthoDB" id="5241249at2"/>
<evidence type="ECO:0000256" key="6">
    <source>
        <dbReference type="ARBA" id="ARBA00022723"/>
    </source>
</evidence>
<dbReference type="GO" id="GO:0000287">
    <property type="term" value="F:magnesium ion binding"/>
    <property type="evidence" value="ECO:0007669"/>
    <property type="project" value="UniProtKB-ARBA"/>
</dbReference>
<keyword evidence="13" id="KW-1185">Reference proteome</keyword>
<sequence>MRHDDLSFPDQPRGELDRALDELVGRAQQVRATQGRLRALLTANQAVVGNLELSAVLRQIVESAVDLVGAEYGALGVISPHGGLEQFIHVGIPDAEAARLGHLPEGRGLLGALIDDPRPIRLEHLSSDPRSAGFPPGHPPMDSFLGVPVRVRDEVFGNLYLSNRLTGSFTEEDEQLATALAATAGIAIDNARLFAETRRRQAWSAASAEITSSLLTADARDSIPMLAQRVRQLAEADLVCVVLPAADDPAVLVVDAAHGLGDADVAGRRFPAEATVLGAVLEGKQPKLLDDGADSGLHSDGLPRFGPMMAVPLGGRARGVLLVARRPGAARFTPSDLELAADFAGQASVAMELGLARTDREQLALLEERGRIARDLHDHVIQQLFGTGLELQSLASLVPPGVTAERLLSAVDGVDAAIAQIRTVIFALSVRGADPRHSVRHRILDLVNEVAPGLAHPSSVSFSGPVDLVVTGALADDVVAVCREALVNVVKHAKAQNTGLVLTASGADVELVVSDDGVGIAGTGRRSGLANLEQRATARGGSLLVDSGPDGTRLVWRTPLTMGGGE</sequence>
<dbReference type="Gene3D" id="1.20.5.1930">
    <property type="match status" value="1"/>
</dbReference>
<keyword evidence="10" id="KW-0902">Two-component regulatory system</keyword>
<dbReference type="GO" id="GO:0005524">
    <property type="term" value="F:ATP binding"/>
    <property type="evidence" value="ECO:0007669"/>
    <property type="project" value="UniProtKB-ARBA"/>
</dbReference>
<dbReference type="InterPro" id="IPR050482">
    <property type="entry name" value="Sensor_HK_TwoCompSys"/>
</dbReference>
<comment type="cofactor">
    <cofactor evidence="2">
        <name>heme</name>
        <dbReference type="ChEBI" id="CHEBI:30413"/>
    </cofactor>
</comment>
<keyword evidence="8" id="KW-0460">Magnesium</keyword>
<dbReference type="GO" id="GO:0016020">
    <property type="term" value="C:membrane"/>
    <property type="evidence" value="ECO:0007669"/>
    <property type="project" value="InterPro"/>
</dbReference>